<accession>A0A412YW05</accession>
<gene>
    <name evidence="2" type="ORF">DWW02_26700</name>
</gene>
<sequence>MKNIRAVIIVLALLSTGGCSANVAQTSDEPWEESGSGLGPENSYVISIDTDSVIIPQTVSAEPAIDLSDYKNIVNHSSDIIYGEVELVENFNADGGTAWVKERVRVLETYKGRLLPGAEITVIQQTGYISVNDYINSYAKTDRETVRNMMLQNIPVEDAGNMVLDQTQGVPLDQAGDKIVFCLWVSPQSDGEKTYYEPVGDWAGKQVDMGNDTFAQFYPSVDSDAGRAAGENYETRSIDEMKELFETEQIRSLFR</sequence>
<protein>
    <submittedName>
        <fullName evidence="2">Uncharacterized protein</fullName>
    </submittedName>
</protein>
<keyword evidence="1" id="KW-0732">Signal</keyword>
<dbReference type="Proteomes" id="UP000284543">
    <property type="component" value="Unassembled WGS sequence"/>
</dbReference>
<comment type="caution">
    <text evidence="2">The sequence shown here is derived from an EMBL/GenBank/DDBJ whole genome shotgun (WGS) entry which is preliminary data.</text>
</comment>
<proteinExistence type="predicted"/>
<feature type="signal peptide" evidence="1">
    <location>
        <begin position="1"/>
        <end position="21"/>
    </location>
</feature>
<dbReference type="AlphaFoldDB" id="A0A412YW05"/>
<feature type="chain" id="PRO_5039608559" evidence="1">
    <location>
        <begin position="22"/>
        <end position="255"/>
    </location>
</feature>
<evidence type="ECO:0000256" key="1">
    <source>
        <dbReference type="SAM" id="SignalP"/>
    </source>
</evidence>
<dbReference type="EMBL" id="QRZM01000018">
    <property type="protein sequence ID" value="RGV70914.1"/>
    <property type="molecule type" value="Genomic_DNA"/>
</dbReference>
<evidence type="ECO:0000313" key="3">
    <source>
        <dbReference type="Proteomes" id="UP000284543"/>
    </source>
</evidence>
<reference evidence="2 3" key="1">
    <citation type="submission" date="2018-08" db="EMBL/GenBank/DDBJ databases">
        <title>A genome reference for cultivated species of the human gut microbiota.</title>
        <authorList>
            <person name="Zou Y."/>
            <person name="Xue W."/>
            <person name="Luo G."/>
        </authorList>
    </citation>
    <scope>NUCLEOTIDE SEQUENCE [LARGE SCALE GENOMIC DNA]</scope>
    <source>
        <strain evidence="2 3">AF14-18</strain>
    </source>
</reference>
<dbReference type="PROSITE" id="PS51257">
    <property type="entry name" value="PROKAR_LIPOPROTEIN"/>
    <property type="match status" value="1"/>
</dbReference>
<name>A0A412YW05_9FIRM</name>
<organism evidence="2 3">
    <name type="scientific">Enterocloster bolteae</name>
    <dbReference type="NCBI Taxonomy" id="208479"/>
    <lineage>
        <taxon>Bacteria</taxon>
        <taxon>Bacillati</taxon>
        <taxon>Bacillota</taxon>
        <taxon>Clostridia</taxon>
        <taxon>Lachnospirales</taxon>
        <taxon>Lachnospiraceae</taxon>
        <taxon>Enterocloster</taxon>
    </lineage>
</organism>
<dbReference type="RefSeq" id="WP_118019573.1">
    <property type="nucleotide sequence ID" value="NZ_CAUHGS010000012.1"/>
</dbReference>
<evidence type="ECO:0000313" key="2">
    <source>
        <dbReference type="EMBL" id="RGV70914.1"/>
    </source>
</evidence>